<evidence type="ECO:0000313" key="1">
    <source>
        <dbReference type="EMBL" id="OON16278.1"/>
    </source>
</evidence>
<dbReference type="AlphaFoldDB" id="A0A1S8WP71"/>
<evidence type="ECO:0000313" key="2">
    <source>
        <dbReference type="Proteomes" id="UP000243686"/>
    </source>
</evidence>
<sequence length="69" mass="7969">MRSNVDLELDSRFGCLHQRQQTLQSVGALRRSPMSLNNCVMGKRTLLALKGRTYFTVRWIDSAEQQKNN</sequence>
<name>A0A1S8WP71_OPIVI</name>
<protein>
    <submittedName>
        <fullName evidence="1">Uncharacterized protein</fullName>
    </submittedName>
</protein>
<reference evidence="1 2" key="1">
    <citation type="submission" date="2015-03" db="EMBL/GenBank/DDBJ databases">
        <title>Draft genome of the nematode, Opisthorchis viverrini.</title>
        <authorList>
            <person name="Mitreva M."/>
        </authorList>
    </citation>
    <scope>NUCLEOTIDE SEQUENCE [LARGE SCALE GENOMIC DNA]</scope>
    <source>
        <strain evidence="1">Khon Kaen</strain>
    </source>
</reference>
<accession>A0A1S8WP71</accession>
<gene>
    <name evidence="1" type="ORF">X801_07911</name>
</gene>
<proteinExistence type="predicted"/>
<keyword evidence="2" id="KW-1185">Reference proteome</keyword>
<dbReference type="Proteomes" id="UP000243686">
    <property type="component" value="Unassembled WGS sequence"/>
</dbReference>
<organism evidence="1 2">
    <name type="scientific">Opisthorchis viverrini</name>
    <name type="common">Southeast Asian liver fluke</name>
    <dbReference type="NCBI Taxonomy" id="6198"/>
    <lineage>
        <taxon>Eukaryota</taxon>
        <taxon>Metazoa</taxon>
        <taxon>Spiralia</taxon>
        <taxon>Lophotrochozoa</taxon>
        <taxon>Platyhelminthes</taxon>
        <taxon>Trematoda</taxon>
        <taxon>Digenea</taxon>
        <taxon>Opisthorchiida</taxon>
        <taxon>Opisthorchiata</taxon>
        <taxon>Opisthorchiidae</taxon>
        <taxon>Opisthorchis</taxon>
    </lineage>
</organism>
<dbReference type="EMBL" id="KV898087">
    <property type="protein sequence ID" value="OON16278.1"/>
    <property type="molecule type" value="Genomic_DNA"/>
</dbReference>